<accession>A0A0A9H4C5</accession>
<evidence type="ECO:0000256" key="1">
    <source>
        <dbReference type="SAM" id="Phobius"/>
    </source>
</evidence>
<organism evidence="2">
    <name type="scientific">Arundo donax</name>
    <name type="common">Giant reed</name>
    <name type="synonym">Donax arundinaceus</name>
    <dbReference type="NCBI Taxonomy" id="35708"/>
    <lineage>
        <taxon>Eukaryota</taxon>
        <taxon>Viridiplantae</taxon>
        <taxon>Streptophyta</taxon>
        <taxon>Embryophyta</taxon>
        <taxon>Tracheophyta</taxon>
        <taxon>Spermatophyta</taxon>
        <taxon>Magnoliopsida</taxon>
        <taxon>Liliopsida</taxon>
        <taxon>Poales</taxon>
        <taxon>Poaceae</taxon>
        <taxon>PACMAD clade</taxon>
        <taxon>Arundinoideae</taxon>
        <taxon>Arundineae</taxon>
        <taxon>Arundo</taxon>
    </lineage>
</organism>
<evidence type="ECO:0008006" key="3">
    <source>
        <dbReference type="Google" id="ProtNLM"/>
    </source>
</evidence>
<dbReference type="EMBL" id="GBRH01168185">
    <property type="protein sequence ID" value="JAE29711.1"/>
    <property type="molecule type" value="Transcribed_RNA"/>
</dbReference>
<keyword evidence="1" id="KW-0472">Membrane</keyword>
<evidence type="ECO:0000313" key="2">
    <source>
        <dbReference type="EMBL" id="JAE29711.1"/>
    </source>
</evidence>
<reference evidence="2" key="2">
    <citation type="journal article" date="2015" name="Data Brief">
        <title>Shoot transcriptome of the giant reed, Arundo donax.</title>
        <authorList>
            <person name="Barrero R.A."/>
            <person name="Guerrero F.D."/>
            <person name="Moolhuijzen P."/>
            <person name="Goolsby J.A."/>
            <person name="Tidwell J."/>
            <person name="Bellgard S.E."/>
            <person name="Bellgard M.I."/>
        </authorList>
    </citation>
    <scope>NUCLEOTIDE SEQUENCE</scope>
    <source>
        <tissue evidence="2">Shoot tissue taken approximately 20 cm above the soil surface</tissue>
    </source>
</reference>
<name>A0A0A9H4C5_ARUDO</name>
<sequence length="58" mass="7092">MPLDRNYHTYQNNLSYNQQIKNLKINCRNVQLVVLQYSLLFSFILINFLHFPSKREFN</sequence>
<dbReference type="AlphaFoldDB" id="A0A0A9H4C5"/>
<feature type="transmembrane region" description="Helical" evidence="1">
    <location>
        <begin position="30"/>
        <end position="51"/>
    </location>
</feature>
<reference evidence="2" key="1">
    <citation type="submission" date="2014-09" db="EMBL/GenBank/DDBJ databases">
        <authorList>
            <person name="Magalhaes I.L.F."/>
            <person name="Oliveira U."/>
            <person name="Santos F.R."/>
            <person name="Vidigal T.H.D.A."/>
            <person name="Brescovit A.D."/>
            <person name="Santos A.J."/>
        </authorList>
    </citation>
    <scope>NUCLEOTIDE SEQUENCE</scope>
    <source>
        <tissue evidence="2">Shoot tissue taken approximately 20 cm above the soil surface</tissue>
    </source>
</reference>
<proteinExistence type="predicted"/>
<protein>
    <recommendedName>
        <fullName evidence="3">Transmembrane protein</fullName>
    </recommendedName>
</protein>
<keyword evidence="1" id="KW-0812">Transmembrane</keyword>
<keyword evidence="1" id="KW-1133">Transmembrane helix</keyword>